<dbReference type="EMBL" id="JOJR01000003">
    <property type="protein sequence ID" value="RCN53129.1"/>
    <property type="molecule type" value="Genomic_DNA"/>
</dbReference>
<name>A0A368HBW8_ANCCA</name>
<protein>
    <submittedName>
        <fullName evidence="1">Uncharacterized protein</fullName>
    </submittedName>
</protein>
<keyword evidence="2" id="KW-1185">Reference proteome</keyword>
<comment type="caution">
    <text evidence="1">The sequence shown here is derived from an EMBL/GenBank/DDBJ whole genome shotgun (WGS) entry which is preliminary data.</text>
</comment>
<sequence>MRYLLKDYWVNVRGALFHNTVSIRSSVGNKALLLLAKSQGGGFRSTKDCDWDIYFNYTMSRCAKGVCGVNCD</sequence>
<evidence type="ECO:0000313" key="2">
    <source>
        <dbReference type="Proteomes" id="UP000252519"/>
    </source>
</evidence>
<dbReference type="AlphaFoldDB" id="A0A368HBW8"/>
<gene>
    <name evidence="1" type="ORF">ANCCAN_00682</name>
</gene>
<accession>A0A368HBW8</accession>
<organism evidence="1 2">
    <name type="scientific">Ancylostoma caninum</name>
    <name type="common">Dog hookworm</name>
    <dbReference type="NCBI Taxonomy" id="29170"/>
    <lineage>
        <taxon>Eukaryota</taxon>
        <taxon>Metazoa</taxon>
        <taxon>Ecdysozoa</taxon>
        <taxon>Nematoda</taxon>
        <taxon>Chromadorea</taxon>
        <taxon>Rhabditida</taxon>
        <taxon>Rhabditina</taxon>
        <taxon>Rhabditomorpha</taxon>
        <taxon>Strongyloidea</taxon>
        <taxon>Ancylostomatidae</taxon>
        <taxon>Ancylostomatinae</taxon>
        <taxon>Ancylostoma</taxon>
    </lineage>
</organism>
<reference evidence="1 2" key="1">
    <citation type="submission" date="2014-10" db="EMBL/GenBank/DDBJ databases">
        <title>Draft genome of the hookworm Ancylostoma caninum.</title>
        <authorList>
            <person name="Mitreva M."/>
        </authorList>
    </citation>
    <scope>NUCLEOTIDE SEQUENCE [LARGE SCALE GENOMIC DNA]</scope>
    <source>
        <strain evidence="1 2">Baltimore</strain>
    </source>
</reference>
<dbReference type="Proteomes" id="UP000252519">
    <property type="component" value="Unassembled WGS sequence"/>
</dbReference>
<evidence type="ECO:0000313" key="1">
    <source>
        <dbReference type="EMBL" id="RCN53129.1"/>
    </source>
</evidence>
<proteinExistence type="predicted"/>